<dbReference type="PANTHER" id="PTHR37723:SF1">
    <property type="entry name" value="PROTEIN FAR-RED-ELONGATED HYPOCOTYL 1-LIKE"/>
    <property type="match status" value="1"/>
</dbReference>
<protein>
    <submittedName>
        <fullName evidence="2">Uncharacterized protein</fullName>
    </submittedName>
</protein>
<evidence type="ECO:0000313" key="3">
    <source>
        <dbReference type="Proteomes" id="UP000027138"/>
    </source>
</evidence>
<dbReference type="GO" id="GO:0005737">
    <property type="term" value="C:cytoplasm"/>
    <property type="evidence" value="ECO:0007669"/>
    <property type="project" value="TreeGrafter"/>
</dbReference>
<dbReference type="InterPro" id="IPR037766">
    <property type="entry name" value="FHY1"/>
</dbReference>
<dbReference type="GO" id="GO:0061608">
    <property type="term" value="F:nuclear import signal receptor activity"/>
    <property type="evidence" value="ECO:0007669"/>
    <property type="project" value="TreeGrafter"/>
</dbReference>
<dbReference type="PANTHER" id="PTHR37723">
    <property type="entry name" value="PROTEIN FAR-RED ELONGATED HYPOCOTYL 1"/>
    <property type="match status" value="1"/>
</dbReference>
<dbReference type="EMBL" id="KK914482">
    <property type="protein sequence ID" value="KDP35653.1"/>
    <property type="molecule type" value="Genomic_DNA"/>
</dbReference>
<dbReference type="GO" id="GO:0051457">
    <property type="term" value="P:maintenance of protein location in nucleus"/>
    <property type="evidence" value="ECO:0007669"/>
    <property type="project" value="TreeGrafter"/>
</dbReference>
<reference evidence="2 3" key="1">
    <citation type="journal article" date="2014" name="PLoS ONE">
        <title>Global Analysis of Gene Expression Profiles in Physic Nut (Jatropha curcas L.) Seedlings Exposed to Salt Stress.</title>
        <authorList>
            <person name="Zhang L."/>
            <person name="Zhang C."/>
            <person name="Wu P."/>
            <person name="Chen Y."/>
            <person name="Li M."/>
            <person name="Jiang H."/>
            <person name="Wu G."/>
        </authorList>
    </citation>
    <scope>NUCLEOTIDE SEQUENCE [LARGE SCALE GENOMIC DNA]</scope>
    <source>
        <strain evidence="3">cv. GZQX0401</strain>
        <tissue evidence="2">Young leaves</tissue>
    </source>
</reference>
<keyword evidence="3" id="KW-1185">Reference proteome</keyword>
<gene>
    <name evidence="2" type="ORF">JCGZ_09091</name>
</gene>
<dbReference type="Proteomes" id="UP000027138">
    <property type="component" value="Unassembled WGS sequence"/>
</dbReference>
<evidence type="ECO:0000256" key="1">
    <source>
        <dbReference type="SAM" id="MobiDB-lite"/>
    </source>
</evidence>
<dbReference type="KEGG" id="jcu:105636315"/>
<dbReference type="GO" id="GO:0009639">
    <property type="term" value="P:response to red or far red light"/>
    <property type="evidence" value="ECO:0007669"/>
    <property type="project" value="InterPro"/>
</dbReference>
<accession>A0A067KKY2</accession>
<sequence>MDGGDNENLSEINSFHITKALNANMFNLSKKRKLQAEQFGLPMPKLKCWDHRLSPKSIDENQEVEDFTQKIQENAERHEIDDGSDPESAKDSNSFIGDSDSATSLYYDSKLETEISKEWPCNGPSSSSFKWGCHNLEDPQCPLYDSTAPGGTGKGEPTFVAEEHYPLHKCNGLHQNFDDAIGEFESHSDYTCSEHGTDSIEPFIRKELDDILYPKGVDSNVYVLSSGRWNVNQDAQPVAKKPTIDQEFEQYFSMLML</sequence>
<dbReference type="GO" id="GO:0016607">
    <property type="term" value="C:nuclear speck"/>
    <property type="evidence" value="ECO:0007669"/>
    <property type="project" value="TreeGrafter"/>
</dbReference>
<organism evidence="2 3">
    <name type="scientific">Jatropha curcas</name>
    <name type="common">Barbados nut</name>
    <dbReference type="NCBI Taxonomy" id="180498"/>
    <lineage>
        <taxon>Eukaryota</taxon>
        <taxon>Viridiplantae</taxon>
        <taxon>Streptophyta</taxon>
        <taxon>Embryophyta</taxon>
        <taxon>Tracheophyta</taxon>
        <taxon>Spermatophyta</taxon>
        <taxon>Magnoliopsida</taxon>
        <taxon>eudicotyledons</taxon>
        <taxon>Gunneridae</taxon>
        <taxon>Pentapetalae</taxon>
        <taxon>rosids</taxon>
        <taxon>fabids</taxon>
        <taxon>Malpighiales</taxon>
        <taxon>Euphorbiaceae</taxon>
        <taxon>Crotonoideae</taxon>
        <taxon>Jatropheae</taxon>
        <taxon>Jatropha</taxon>
    </lineage>
</organism>
<feature type="region of interest" description="Disordered" evidence="1">
    <location>
        <begin position="76"/>
        <end position="97"/>
    </location>
</feature>
<proteinExistence type="predicted"/>
<dbReference type="AlphaFoldDB" id="A0A067KKY2"/>
<dbReference type="STRING" id="180498.A0A067KKY2"/>
<evidence type="ECO:0000313" key="2">
    <source>
        <dbReference type="EMBL" id="KDP35653.1"/>
    </source>
</evidence>
<name>A0A067KKY2_JATCU</name>
<dbReference type="OrthoDB" id="1930763at2759"/>